<dbReference type="Proteomes" id="UP000241986">
    <property type="component" value="Unassembled WGS sequence"/>
</dbReference>
<dbReference type="EMBL" id="PZKL01000045">
    <property type="protein sequence ID" value="PTH79058.1"/>
    <property type="molecule type" value="Genomic_DNA"/>
</dbReference>
<dbReference type="AlphaFoldDB" id="A0A2T4MWU8"/>
<accession>A0A2T4MWU8</accession>
<organism evidence="1 2">
    <name type="scientific">Aeromonas veronii</name>
    <dbReference type="NCBI Taxonomy" id="654"/>
    <lineage>
        <taxon>Bacteria</taxon>
        <taxon>Pseudomonadati</taxon>
        <taxon>Pseudomonadota</taxon>
        <taxon>Gammaproteobacteria</taxon>
        <taxon>Aeromonadales</taxon>
        <taxon>Aeromonadaceae</taxon>
        <taxon>Aeromonas</taxon>
    </lineage>
</organism>
<gene>
    <name evidence="1" type="ORF">DAA48_21715</name>
</gene>
<evidence type="ECO:0000313" key="1">
    <source>
        <dbReference type="EMBL" id="PTH79058.1"/>
    </source>
</evidence>
<sequence length="561" mass="59044">MKKKEDGFTLLELLLVIGITTTMSVVSFQDKMLETEQAQARRLGMEVFQYNSAVQNYLAHSSGLPNPASLQGTYTGVNWLKSSACGGTANKEWLSCNFLAHSNGKTSFGRLGFTTEIKYDPAAGLTGRTVMTKLTLGGDKQERADLAGLAALVASGAYAVSEDGKAVTAQDSTVAYCPDTAGTSPINAVCQSDKGSIVMLSRNLSAADRWLRVDHGNAMQNVLEFRTGDPTPASQTDIQAIDSVSRQIRNVARIYNLGNGNSNGESDNLYLGKKHGDAAKAMVTLPSNAVVVDADQEVLGKLVVAASIDARGDISTKGNLRSDGNASIGKNMTVAGTTKSVGDLTTDSNLGVGKNAVISGKITSIGDIIGQNNLAVAKDGTFGGKVIAQNINSKGDLSSNTLNVIGGGRFGGDIYAPRMIDSNDGNYYLDPNQTSRLNNISANGIWSGGDISAGNYSSGKYLLPTAIENKNGSCAGVVNGAIAKSISGEILVCQGSVWKAPGENNEIHYELVYTMRSGGSNGYMGQLWLGKFKIDSYGNKQFIGYVPMSAYECNGWCGGPW</sequence>
<proteinExistence type="predicted"/>
<comment type="caution">
    <text evidence="1">The sequence shown here is derived from an EMBL/GenBank/DDBJ whole genome shotgun (WGS) entry which is preliminary data.</text>
</comment>
<reference evidence="1 2" key="1">
    <citation type="submission" date="2018-03" db="EMBL/GenBank/DDBJ databases">
        <title>Aeromonas veronii whole genome sequencing and analysis.</title>
        <authorList>
            <person name="Xie H."/>
            <person name="Liu T."/>
            <person name="Wang K."/>
        </authorList>
    </citation>
    <scope>NUCLEOTIDE SEQUENCE [LARGE SCALE GENOMIC DNA]</scope>
    <source>
        <strain evidence="1 2">XH.VA.1</strain>
    </source>
</reference>
<evidence type="ECO:0008006" key="3">
    <source>
        <dbReference type="Google" id="ProtNLM"/>
    </source>
</evidence>
<evidence type="ECO:0000313" key="2">
    <source>
        <dbReference type="Proteomes" id="UP000241986"/>
    </source>
</evidence>
<protein>
    <recommendedName>
        <fullName evidence="3">Shufflon system plasmid conjugative transfer pilus tip adhesin PilV</fullName>
    </recommendedName>
</protein>
<name>A0A2T4MWU8_AERVE</name>
<dbReference type="RefSeq" id="WP_107684683.1">
    <property type="nucleotide sequence ID" value="NZ_PZKL01000045.1"/>
</dbReference>